<proteinExistence type="predicted"/>
<evidence type="ECO:0000313" key="2">
    <source>
        <dbReference type="EMBL" id="AZJ35676.1"/>
    </source>
</evidence>
<reference evidence="2 3" key="1">
    <citation type="submission" date="2018-09" db="EMBL/GenBank/DDBJ databases">
        <title>Insights into the microbiota of Asian seabass (Lates calcarifer) with tenacibaculosis symptoms and description of sp. nov. Tenacibaculum singaporense.</title>
        <authorList>
            <person name="Miyake S."/>
            <person name="Soh M."/>
            <person name="Azman M.N."/>
            <person name="Ngoh S.Y."/>
            <person name="Orban L."/>
        </authorList>
    </citation>
    <scope>NUCLEOTIDE SEQUENCE [LARGE SCALE GENOMIC DNA]</scope>
    <source>
        <strain evidence="2 3">DSM 106434</strain>
    </source>
</reference>
<dbReference type="InterPro" id="IPR024775">
    <property type="entry name" value="DinB-like"/>
</dbReference>
<dbReference type="AlphaFoldDB" id="A0A3S8R7E3"/>
<dbReference type="KEGG" id="tsig:D6T69_09145"/>
<dbReference type="Gene3D" id="1.20.120.450">
    <property type="entry name" value="dinb family like domain"/>
    <property type="match status" value="1"/>
</dbReference>
<accession>A0A3S8R7E3</accession>
<evidence type="ECO:0000259" key="1">
    <source>
        <dbReference type="Pfam" id="PF12867"/>
    </source>
</evidence>
<dbReference type="Proteomes" id="UP000274593">
    <property type="component" value="Chromosome"/>
</dbReference>
<evidence type="ECO:0000313" key="3">
    <source>
        <dbReference type="Proteomes" id="UP000274593"/>
    </source>
</evidence>
<gene>
    <name evidence="2" type="ORF">D6T69_09145</name>
</gene>
<dbReference type="SUPFAM" id="SSF109854">
    <property type="entry name" value="DinB/YfiT-like putative metalloenzymes"/>
    <property type="match status" value="1"/>
</dbReference>
<feature type="domain" description="DinB-like" evidence="1">
    <location>
        <begin position="17"/>
        <end position="145"/>
    </location>
</feature>
<sequence>MKETIHKLNQLLKSGRDYLSKTSESELATKASPEKWSKKEILGHLIDSGINNLQRFTEIQFENKPYKIRKYNQNELVKVNDYQNSDIKEILEFWCSINSRIKKVMELQTNDSLNYKIELEKNNISDLRFLMTDYVNHLEHHLNQIMDKNS</sequence>
<organism evidence="2 3">
    <name type="scientific">Tenacibaculum singaporense</name>
    <dbReference type="NCBI Taxonomy" id="2358479"/>
    <lineage>
        <taxon>Bacteria</taxon>
        <taxon>Pseudomonadati</taxon>
        <taxon>Bacteroidota</taxon>
        <taxon>Flavobacteriia</taxon>
        <taxon>Flavobacteriales</taxon>
        <taxon>Flavobacteriaceae</taxon>
        <taxon>Tenacibaculum</taxon>
    </lineage>
</organism>
<dbReference type="RefSeq" id="WP_125067447.1">
    <property type="nucleotide sequence ID" value="NZ_CP032548.1"/>
</dbReference>
<name>A0A3S8R7E3_9FLAO</name>
<dbReference type="EMBL" id="CP032548">
    <property type="protein sequence ID" value="AZJ35676.1"/>
    <property type="molecule type" value="Genomic_DNA"/>
</dbReference>
<dbReference type="Pfam" id="PF12867">
    <property type="entry name" value="DinB_2"/>
    <property type="match status" value="1"/>
</dbReference>
<protein>
    <submittedName>
        <fullName evidence="2">DinB family protein</fullName>
    </submittedName>
</protein>
<dbReference type="InterPro" id="IPR034660">
    <property type="entry name" value="DinB/YfiT-like"/>
</dbReference>
<keyword evidence="3" id="KW-1185">Reference proteome</keyword>